<evidence type="ECO:0000256" key="1">
    <source>
        <dbReference type="ARBA" id="ARBA00008609"/>
    </source>
</evidence>
<feature type="domain" description="Aminomethyltransferase C-terminal" evidence="6">
    <location>
        <begin position="883"/>
        <end position="983"/>
    </location>
</feature>
<evidence type="ECO:0000259" key="5">
    <source>
        <dbReference type="Pfam" id="PF07992"/>
    </source>
</evidence>
<gene>
    <name evidence="8" type="ORF">COP05_02570</name>
</gene>
<keyword evidence="2 3" id="KW-0560">Oxidoreductase</keyword>
<evidence type="ECO:0000259" key="7">
    <source>
        <dbReference type="Pfam" id="PF17806"/>
    </source>
</evidence>
<dbReference type="EC" id="1.5.3.24" evidence="3"/>
<keyword evidence="9" id="KW-1185">Reference proteome</keyword>
<dbReference type="Pfam" id="PF08669">
    <property type="entry name" value="GCV_T_C"/>
    <property type="match status" value="1"/>
</dbReference>
<comment type="similarity">
    <text evidence="1 3">Belongs to the GcvT family.</text>
</comment>
<dbReference type="PRINTS" id="PR00469">
    <property type="entry name" value="PNDRDTASEII"/>
</dbReference>
<dbReference type="InterPro" id="IPR013977">
    <property type="entry name" value="GcvT_C"/>
</dbReference>
<dbReference type="PANTHER" id="PTHR43757:SF2">
    <property type="entry name" value="AMINOMETHYLTRANSFERASE, MITOCHONDRIAL"/>
    <property type="match status" value="1"/>
</dbReference>
<name>A0ABN5DM86_9MICO</name>
<dbReference type="Pfam" id="PF13510">
    <property type="entry name" value="Fer2_4"/>
    <property type="match status" value="1"/>
</dbReference>
<dbReference type="Gene3D" id="3.50.50.60">
    <property type="entry name" value="FAD/NAD(P)-binding domain"/>
    <property type="match status" value="1"/>
</dbReference>
<dbReference type="InterPro" id="IPR027266">
    <property type="entry name" value="TrmE/GcvT-like"/>
</dbReference>
<dbReference type="PRINTS" id="PR00368">
    <property type="entry name" value="FADPNR"/>
</dbReference>
<dbReference type="InterPro" id="IPR042204">
    <property type="entry name" value="2Fe-2S-bd_N"/>
</dbReference>
<dbReference type="InterPro" id="IPR036188">
    <property type="entry name" value="FAD/NAD-bd_sf"/>
</dbReference>
<dbReference type="Gene3D" id="3.30.1360.120">
    <property type="entry name" value="Probable tRNA modification gtpase trme, domain 1"/>
    <property type="match status" value="1"/>
</dbReference>
<dbReference type="InterPro" id="IPR028896">
    <property type="entry name" value="GcvT/YgfZ/DmdA"/>
</dbReference>
<feature type="domain" description="SoxA A3" evidence="7">
    <location>
        <begin position="492"/>
        <end position="577"/>
    </location>
</feature>
<dbReference type="SUPFAM" id="SSF103025">
    <property type="entry name" value="Folate-binding domain"/>
    <property type="match status" value="1"/>
</dbReference>
<accession>A0ABN5DM86</accession>
<evidence type="ECO:0000256" key="2">
    <source>
        <dbReference type="ARBA" id="ARBA00023002"/>
    </source>
</evidence>
<dbReference type="PANTHER" id="PTHR43757">
    <property type="entry name" value="AMINOMETHYLTRANSFERASE"/>
    <property type="match status" value="1"/>
</dbReference>
<dbReference type="PIRSF" id="PIRSF037980">
    <property type="entry name" value="SoxA"/>
    <property type="match status" value="1"/>
</dbReference>
<protein>
    <recommendedName>
        <fullName evidence="3">Sarcosine oxidase subunit alpha</fullName>
        <ecNumber evidence="3">1.5.3.24</ecNumber>
    </recommendedName>
</protein>
<dbReference type="Pfam" id="PF07992">
    <property type="entry name" value="Pyr_redox_2"/>
    <property type="match status" value="1"/>
</dbReference>
<dbReference type="SUPFAM" id="SSF101790">
    <property type="entry name" value="Aminomethyltransferase beta-barrel domain"/>
    <property type="match status" value="1"/>
</dbReference>
<dbReference type="Gene3D" id="3.10.20.440">
    <property type="entry name" value="2Fe-2S iron-sulphur cluster binding domain, sarcosine oxidase, alpha subunit, N-terminal domain"/>
    <property type="match status" value="1"/>
</dbReference>
<organism evidence="8 9">
    <name type="scientific">Dermabacter jinjuensis</name>
    <dbReference type="NCBI Taxonomy" id="1667168"/>
    <lineage>
        <taxon>Bacteria</taxon>
        <taxon>Bacillati</taxon>
        <taxon>Actinomycetota</taxon>
        <taxon>Actinomycetes</taxon>
        <taxon>Micrococcales</taxon>
        <taxon>Dermabacteraceae</taxon>
        <taxon>Dermabacter</taxon>
    </lineage>
</organism>
<reference evidence="8 9" key="1">
    <citation type="journal article" date="2016" name="Int. J. Syst. Evol. Microbiol.">
        <title>Dermabacter jinjuensis sp. nov., a novel species of the genus Dermabacter isolated from a clinical specimen.</title>
        <authorList>
            <person name="Park Y.K."/>
            <person name="Lee K.M."/>
            <person name="Lee W.K."/>
            <person name="Cho M.J."/>
            <person name="Lee H.S."/>
            <person name="Cho Y.G."/>
            <person name="Lee Y.C."/>
            <person name="Lee W.K."/>
            <person name="Seong W.K."/>
            <person name="Hwang K.J."/>
        </authorList>
    </citation>
    <scope>NUCLEOTIDE SEQUENCE [LARGE SCALE GENOMIC DNA]</scope>
    <source>
        <strain evidence="8 9">32T</strain>
    </source>
</reference>
<dbReference type="SUPFAM" id="SSF51905">
    <property type="entry name" value="FAD/NAD(P)-binding domain"/>
    <property type="match status" value="1"/>
</dbReference>
<dbReference type="Pfam" id="PF01571">
    <property type="entry name" value="GCV_T"/>
    <property type="match status" value="1"/>
</dbReference>
<keyword evidence="3" id="KW-0547">Nucleotide-binding</keyword>
<comment type="catalytic activity">
    <reaction evidence="3">
        <text>sarcosine + (6S)-5,6,7,8-tetrahydrofolate + O2 = (6R)-5,10-methylene-5,6,7,8-tetrahydrofolate + glycine + H2O2</text>
        <dbReference type="Rhea" id="RHEA:70455"/>
        <dbReference type="ChEBI" id="CHEBI:15379"/>
        <dbReference type="ChEBI" id="CHEBI:15636"/>
        <dbReference type="ChEBI" id="CHEBI:16240"/>
        <dbReference type="ChEBI" id="CHEBI:57305"/>
        <dbReference type="ChEBI" id="CHEBI:57433"/>
        <dbReference type="ChEBI" id="CHEBI:57453"/>
        <dbReference type="EC" id="1.5.3.24"/>
    </reaction>
</comment>
<dbReference type="InterPro" id="IPR041117">
    <property type="entry name" value="SoxA_A3"/>
</dbReference>
<dbReference type="Pfam" id="PF17806">
    <property type="entry name" value="SO_alpha_A3"/>
    <property type="match status" value="1"/>
</dbReference>
<evidence type="ECO:0000259" key="4">
    <source>
        <dbReference type="Pfam" id="PF01571"/>
    </source>
</evidence>
<dbReference type="InterPro" id="IPR029043">
    <property type="entry name" value="GcvT/YgfZ_C"/>
</dbReference>
<sequence length="991" mass="107434">MSMRLSPEHSPRYGLADSEPFSITVDGVEIEAYDGDTVASALIASGRIHTAESMYRHRPRGILAAGIEEPNGLITVRSRDAHDIDETMLPVTTVPATPGLETLFVSGQGALDPRPDPALYDHKHRHVDVLIVGAGPAGIAAARSALAGQCRVALLDDQPLPGGSLLSTRDVEIDGLSGPEWARTEIEKLEKNSDFTYLPRTSAFGCYDANYVIAVENRTDHLPRAKRPGVSRQRMWQFRAAEVILATGAIERPLVFKNNDRPGIMLASAVSTYINRYGALPGHRAALFTTNDAGYESALDLAAAGAKVAAIIDARPSVPEHCRKIAREVGAALYAGSAVIDTDAGEGGLLSAVTVRGLNDNTELTSEAKHIEVDLLAVSGGYSPTVHLHTHRQGKTTWNTDIAGFVPVSPVSHQHHAGALTGKYSLEDALEEGHRAGIEAREKAAEAKGFNAGKLKREVAEAAVGTSLPLDRSPVRPVWLVPANDGDAAEWNEHFVDLQRDQAVAEIMRAYGAGMRSIEHIKRYTSIGTANDQGKTSGVNAMAILAAALGEDNLEKVGVSNYRAPYTPVPFGVIAGRERGDLFDPARLTSIHPWHLAHGAKFEDVGQWKRPWYYPQGAESMDAAVRRECAAVRESVGFMDGTTLGKIEIRGKDAAEFLDRVYTNSFRLLKVGMGRYGVMCTPDGMIFDDGVTMRLADDRFLMTTTSSGAAKVLDHLEEYSQTEWPELDVTFTSVTEQYATITVAGPKSRAVIEKLVPNIDVSAKGFPFMAFRDTTLASGIPARVCRISFSGELCFEINVEAFYGLYVWEAVEEAGREFGITPYGTETMHVLRAEKGFIIVGQDTDGTVTPQDAGMDWVVSKKKEEFLGKRSFARAHTAAPGRRHLVSVLPVDRRLRLREGAQLVEKGTDLTVRDADVTTPLLPGNGQIEDIGFVTSSYDSVALGRTFALALIERGREREGEIISSPVDGRLVDVEIGPLCLFDPEGERRDG</sequence>
<evidence type="ECO:0000313" key="8">
    <source>
        <dbReference type="EMBL" id="ATH96096.1"/>
    </source>
</evidence>
<dbReference type="InterPro" id="IPR023753">
    <property type="entry name" value="FAD/NAD-binding_dom"/>
</dbReference>
<feature type="domain" description="FAD/NAD(P)-binding" evidence="5">
    <location>
        <begin position="128"/>
        <end position="394"/>
    </location>
</feature>
<dbReference type="InterPro" id="IPR006277">
    <property type="entry name" value="Sarcosine_oxidase_asu"/>
</dbReference>
<proteinExistence type="inferred from homology"/>
<keyword evidence="3" id="KW-0963">Cytoplasm</keyword>
<evidence type="ECO:0000313" key="9">
    <source>
        <dbReference type="Proteomes" id="UP000815698"/>
    </source>
</evidence>
<keyword evidence="3" id="KW-0520">NAD</keyword>
<evidence type="ECO:0000256" key="3">
    <source>
        <dbReference type="PIRNR" id="PIRNR037980"/>
    </source>
</evidence>
<feature type="domain" description="GCVT N-terminal" evidence="4">
    <location>
        <begin position="591"/>
        <end position="863"/>
    </location>
</feature>
<comment type="subcellular location">
    <subcellularLocation>
        <location evidence="3">Cytoplasm</location>
    </subcellularLocation>
</comment>
<dbReference type="Proteomes" id="UP000815698">
    <property type="component" value="Chromosome"/>
</dbReference>
<comment type="cofactor">
    <cofactor evidence="3">
        <name>NAD(+)</name>
        <dbReference type="ChEBI" id="CHEBI:57540"/>
    </cofactor>
    <text evidence="3">Binds 1 NAD(+) per subunit.</text>
</comment>
<evidence type="ECO:0000259" key="6">
    <source>
        <dbReference type="Pfam" id="PF08669"/>
    </source>
</evidence>
<dbReference type="EMBL" id="CP023482">
    <property type="protein sequence ID" value="ATH96096.1"/>
    <property type="molecule type" value="Genomic_DNA"/>
</dbReference>
<dbReference type="InterPro" id="IPR006222">
    <property type="entry name" value="GCVT_N"/>
</dbReference>